<dbReference type="InterPro" id="IPR000843">
    <property type="entry name" value="HTH_LacI"/>
</dbReference>
<dbReference type="GO" id="GO:0000976">
    <property type="term" value="F:transcription cis-regulatory region binding"/>
    <property type="evidence" value="ECO:0007669"/>
    <property type="project" value="TreeGrafter"/>
</dbReference>
<accession>A0A7L5A006</accession>
<dbReference type="Gene3D" id="3.40.50.2300">
    <property type="match status" value="2"/>
</dbReference>
<dbReference type="InterPro" id="IPR046335">
    <property type="entry name" value="LacI/GalR-like_sensor"/>
</dbReference>
<sequence length="344" mass="37899">MDTITIKDIARALNLSTSTVSRALRGSYEINPETKRLVMEYAERLNYRPNPIALSLKGSSSRAIGVIVPQIANYYFSQAINGIEAIAYNRGYHVIIFQTHESYEREVANVQQAVARKVDGLLISLSSETSDVSHLKELQQKNLPLVLFDRVSDELDVTQVVADNFGGAFAATEHLLQAGRRRIAHLTIPPWISITQERLAGYRAALEKYGVPFDENLVRYGTFGPDEAGQMVDELMALDPRPDAFFTASDRLALGCLAALRQRKVAIPDEVSLIGFTNLHVADLLSPSLSTVVQPAQEIGQLAAERLIELIERKHRAAPVGTVKVPTELVVRESSRATSVTPVP</sequence>
<keyword evidence="2" id="KW-1185">Reference proteome</keyword>
<protein>
    <submittedName>
        <fullName evidence="1">LacI family transcriptional regulator</fullName>
    </submittedName>
</protein>
<dbReference type="InterPro" id="IPR010982">
    <property type="entry name" value="Lambda_DNA-bd_dom_sf"/>
</dbReference>
<dbReference type="PANTHER" id="PTHR30146">
    <property type="entry name" value="LACI-RELATED TRANSCRIPTIONAL REPRESSOR"/>
    <property type="match status" value="1"/>
</dbReference>
<evidence type="ECO:0000313" key="1">
    <source>
        <dbReference type="EMBL" id="KAA9339178.1"/>
    </source>
</evidence>
<dbReference type="CDD" id="cd01392">
    <property type="entry name" value="HTH_LacI"/>
    <property type="match status" value="1"/>
</dbReference>
<dbReference type="GO" id="GO:0003700">
    <property type="term" value="F:DNA-binding transcription factor activity"/>
    <property type="evidence" value="ECO:0007669"/>
    <property type="project" value="TreeGrafter"/>
</dbReference>
<dbReference type="AlphaFoldDB" id="A0A7L5A006"/>
<comment type="caution">
    <text evidence="1">The sequence shown here is derived from an EMBL/GenBank/DDBJ whole genome shotgun (WGS) entry which is preliminary data.</text>
</comment>
<proteinExistence type="predicted"/>
<organism evidence="1 2">
    <name type="scientific">Hymenobacter busanensis</name>
    <dbReference type="NCBI Taxonomy" id="2607656"/>
    <lineage>
        <taxon>Bacteria</taxon>
        <taxon>Pseudomonadati</taxon>
        <taxon>Bacteroidota</taxon>
        <taxon>Cytophagia</taxon>
        <taxon>Cytophagales</taxon>
        <taxon>Hymenobacteraceae</taxon>
        <taxon>Hymenobacter</taxon>
    </lineage>
</organism>
<dbReference type="SUPFAM" id="SSF53822">
    <property type="entry name" value="Periplasmic binding protein-like I"/>
    <property type="match status" value="1"/>
</dbReference>
<dbReference type="SMART" id="SM00354">
    <property type="entry name" value="HTH_LACI"/>
    <property type="match status" value="1"/>
</dbReference>
<dbReference type="SUPFAM" id="SSF47413">
    <property type="entry name" value="lambda repressor-like DNA-binding domains"/>
    <property type="match status" value="1"/>
</dbReference>
<dbReference type="EMBL" id="VTWU01000001">
    <property type="protein sequence ID" value="KAA9339178.1"/>
    <property type="molecule type" value="Genomic_DNA"/>
</dbReference>
<dbReference type="InterPro" id="IPR028082">
    <property type="entry name" value="Peripla_BP_I"/>
</dbReference>
<dbReference type="PROSITE" id="PS50932">
    <property type="entry name" value="HTH_LACI_2"/>
    <property type="match status" value="1"/>
</dbReference>
<reference evidence="1 2" key="1">
    <citation type="submission" date="2019-09" db="EMBL/GenBank/DDBJ databases">
        <title>Genome sequence of Hymenobacter sp. M3.</title>
        <authorList>
            <person name="Srinivasan S."/>
        </authorList>
    </citation>
    <scope>NUCLEOTIDE SEQUENCE [LARGE SCALE GENOMIC DNA]</scope>
    <source>
        <strain evidence="1 2">M3</strain>
    </source>
</reference>
<dbReference type="RefSeq" id="WP_151076826.1">
    <property type="nucleotide sequence ID" value="NZ_CP047647.1"/>
</dbReference>
<dbReference type="Proteomes" id="UP000326380">
    <property type="component" value="Unassembled WGS sequence"/>
</dbReference>
<evidence type="ECO:0000313" key="2">
    <source>
        <dbReference type="Proteomes" id="UP000326380"/>
    </source>
</evidence>
<gene>
    <name evidence="1" type="ORF">F0P96_00665</name>
</gene>
<dbReference type="Gene3D" id="1.10.260.40">
    <property type="entry name" value="lambda repressor-like DNA-binding domains"/>
    <property type="match status" value="1"/>
</dbReference>
<dbReference type="Pfam" id="PF00356">
    <property type="entry name" value="LacI"/>
    <property type="match status" value="1"/>
</dbReference>
<dbReference type="CDD" id="cd06267">
    <property type="entry name" value="PBP1_LacI_sugar_binding-like"/>
    <property type="match status" value="1"/>
</dbReference>
<dbReference type="Pfam" id="PF13377">
    <property type="entry name" value="Peripla_BP_3"/>
    <property type="match status" value="1"/>
</dbReference>
<dbReference type="PANTHER" id="PTHR30146:SF109">
    <property type="entry name" value="HTH-TYPE TRANSCRIPTIONAL REGULATOR GALS"/>
    <property type="match status" value="1"/>
</dbReference>
<name>A0A7L5A006_9BACT</name>